<name>A0A0F9LTZ3_9ZZZZ</name>
<reference evidence="2" key="1">
    <citation type="journal article" date="2015" name="Nature">
        <title>Complex archaea that bridge the gap between prokaryotes and eukaryotes.</title>
        <authorList>
            <person name="Spang A."/>
            <person name="Saw J.H."/>
            <person name="Jorgensen S.L."/>
            <person name="Zaremba-Niedzwiedzka K."/>
            <person name="Martijn J."/>
            <person name="Lind A.E."/>
            <person name="van Eijk R."/>
            <person name="Schleper C."/>
            <person name="Guy L."/>
            <person name="Ettema T.J."/>
        </authorList>
    </citation>
    <scope>NUCLEOTIDE SEQUENCE</scope>
</reference>
<proteinExistence type="predicted"/>
<gene>
    <name evidence="2" type="ORF">LCGC14_1173990</name>
</gene>
<protein>
    <submittedName>
        <fullName evidence="2">Uncharacterized protein</fullName>
    </submittedName>
</protein>
<evidence type="ECO:0000256" key="1">
    <source>
        <dbReference type="SAM" id="Phobius"/>
    </source>
</evidence>
<sequence>MAKKIEKGSDLKKVNTIVWLIAGVLTILLTLYTFFIIADLRNLIP</sequence>
<keyword evidence="1" id="KW-0812">Transmembrane</keyword>
<dbReference type="AlphaFoldDB" id="A0A0F9LTZ3"/>
<keyword evidence="1" id="KW-0472">Membrane</keyword>
<organism evidence="2">
    <name type="scientific">marine sediment metagenome</name>
    <dbReference type="NCBI Taxonomy" id="412755"/>
    <lineage>
        <taxon>unclassified sequences</taxon>
        <taxon>metagenomes</taxon>
        <taxon>ecological metagenomes</taxon>
    </lineage>
</organism>
<evidence type="ECO:0000313" key="2">
    <source>
        <dbReference type="EMBL" id="KKM96858.1"/>
    </source>
</evidence>
<dbReference type="EMBL" id="LAZR01005826">
    <property type="protein sequence ID" value="KKM96858.1"/>
    <property type="molecule type" value="Genomic_DNA"/>
</dbReference>
<keyword evidence="1" id="KW-1133">Transmembrane helix</keyword>
<feature type="transmembrane region" description="Helical" evidence="1">
    <location>
        <begin position="17"/>
        <end position="38"/>
    </location>
</feature>
<comment type="caution">
    <text evidence="2">The sequence shown here is derived from an EMBL/GenBank/DDBJ whole genome shotgun (WGS) entry which is preliminary data.</text>
</comment>
<accession>A0A0F9LTZ3</accession>